<keyword evidence="3" id="KW-1185">Reference proteome</keyword>
<organism evidence="2 3">
    <name type="scientific">Fodinisporobacter ferrooxydans</name>
    <dbReference type="NCBI Taxonomy" id="2901836"/>
    <lineage>
        <taxon>Bacteria</taxon>
        <taxon>Bacillati</taxon>
        <taxon>Bacillota</taxon>
        <taxon>Bacilli</taxon>
        <taxon>Bacillales</taxon>
        <taxon>Alicyclobacillaceae</taxon>
        <taxon>Fodinisporobacter</taxon>
    </lineage>
</organism>
<evidence type="ECO:0000256" key="1">
    <source>
        <dbReference type="SAM" id="Coils"/>
    </source>
</evidence>
<keyword evidence="1" id="KW-0175">Coiled coil</keyword>
<sequence length="65" mass="7605">MRFNDVVQLLEQKYANLLEKKTLIEKELNEVRETLESTNYLIKITTKLTAGDPLRTNEVPIRSIE</sequence>
<feature type="coiled-coil region" evidence="1">
    <location>
        <begin position="7"/>
        <end position="34"/>
    </location>
</feature>
<name>A0ABY4CF20_9BACL</name>
<evidence type="ECO:0000313" key="3">
    <source>
        <dbReference type="Proteomes" id="UP000830167"/>
    </source>
</evidence>
<dbReference type="EMBL" id="CP089291">
    <property type="protein sequence ID" value="UOF88959.1"/>
    <property type="molecule type" value="Genomic_DNA"/>
</dbReference>
<evidence type="ECO:0000313" key="2">
    <source>
        <dbReference type="EMBL" id="UOF88959.1"/>
    </source>
</evidence>
<dbReference type="RefSeq" id="WP_347435640.1">
    <property type="nucleotide sequence ID" value="NZ_CP089291.1"/>
</dbReference>
<proteinExistence type="predicted"/>
<protein>
    <submittedName>
        <fullName evidence="2">Uncharacterized protein</fullName>
    </submittedName>
</protein>
<gene>
    <name evidence="2" type="ORF">LSG31_13600</name>
</gene>
<accession>A0ABY4CF20</accession>
<reference evidence="2" key="1">
    <citation type="submission" date="2021-12" db="EMBL/GenBank/DDBJ databases">
        <title>Alicyclobacillaceae gen. nov., sp. nov., isolated from chalcocite enrichment system.</title>
        <authorList>
            <person name="Jiang Z."/>
        </authorList>
    </citation>
    <scope>NUCLEOTIDE SEQUENCE</scope>
    <source>
        <strain evidence="2">MYW30-H2</strain>
    </source>
</reference>
<dbReference type="Proteomes" id="UP000830167">
    <property type="component" value="Chromosome"/>
</dbReference>